<gene>
    <name evidence="1" type="ORF">TS85_11610</name>
</gene>
<evidence type="ECO:0000313" key="2">
    <source>
        <dbReference type="Proteomes" id="UP000032300"/>
    </source>
</evidence>
<evidence type="ECO:0000313" key="1">
    <source>
        <dbReference type="EMBL" id="AJP72296.1"/>
    </source>
</evidence>
<dbReference type="AlphaFoldDB" id="A0A7U4J8Q2"/>
<sequence length="203" mass="21028">MFAEVDRLAERFGQALELLRVSGEGLGVERHHVRGLFGVGEAGAEIDFLGHQLLCPRVEPGGVAHALYQPIGDPVGLFADRGQAALQIGAVGDRIGGEALALRVIGAGIFGDQAGIAHFAFQAVQHRAFDRVEIIAARIGAVAAFAVARTADARAPALVAAHRRHARATGAAAEQAREGAARAAALPWFGGGTRGQPVSDLLP</sequence>
<keyword evidence="2" id="KW-1185">Reference proteome</keyword>
<dbReference type="KEGG" id="sphi:TS85_11610"/>
<accession>A0A7U4J8Q2</accession>
<dbReference type="EMBL" id="CP010836">
    <property type="protein sequence ID" value="AJP72296.1"/>
    <property type="molecule type" value="Genomic_DNA"/>
</dbReference>
<reference evidence="1 2" key="1">
    <citation type="journal article" date="2015" name="Int. J. Syst. Evol. Microbiol.">
        <title>Sphingomonas hengshuiensis sp. nov., isolated from lake wetland.</title>
        <authorList>
            <person name="Wei S."/>
            <person name="Wang T."/>
            <person name="Liu H."/>
            <person name="Zhang C."/>
            <person name="Guo J."/>
            <person name="Wang Q."/>
            <person name="Liang K."/>
            <person name="Zhang Z."/>
        </authorList>
    </citation>
    <scope>NUCLEOTIDE SEQUENCE [LARGE SCALE GENOMIC DNA]</scope>
    <source>
        <strain evidence="1 2">WHSC-8</strain>
    </source>
</reference>
<organism evidence="1 2">
    <name type="scientific">Sphingomonas hengshuiensis</name>
    <dbReference type="NCBI Taxonomy" id="1609977"/>
    <lineage>
        <taxon>Bacteria</taxon>
        <taxon>Pseudomonadati</taxon>
        <taxon>Pseudomonadota</taxon>
        <taxon>Alphaproteobacteria</taxon>
        <taxon>Sphingomonadales</taxon>
        <taxon>Sphingomonadaceae</taxon>
        <taxon>Sphingomonas</taxon>
    </lineage>
</organism>
<protein>
    <submittedName>
        <fullName evidence="1">Uncharacterized protein</fullName>
    </submittedName>
</protein>
<name>A0A7U4J8Q2_9SPHN</name>
<reference evidence="1 2" key="2">
    <citation type="submission" date="2015-02" db="EMBL/GenBank/DDBJ databases">
        <title>The complete genome of Sphingomonas hengshuiensis sp. WHSC-8 isolated from soil of Hengshui Lake.</title>
        <authorList>
            <person name="Wei S."/>
            <person name="Guo J."/>
            <person name="Su C."/>
            <person name="Wu R."/>
            <person name="Zhang Z."/>
            <person name="Liang K."/>
            <person name="Li H."/>
            <person name="Wang T."/>
            <person name="Liu H."/>
            <person name="Zhang C."/>
            <person name="Li Z."/>
            <person name="Wang Q."/>
            <person name="Meng J."/>
        </authorList>
    </citation>
    <scope>NUCLEOTIDE SEQUENCE [LARGE SCALE GENOMIC DNA]</scope>
    <source>
        <strain evidence="1 2">WHSC-8</strain>
    </source>
</reference>
<dbReference type="Proteomes" id="UP000032300">
    <property type="component" value="Chromosome"/>
</dbReference>
<proteinExistence type="predicted"/>